<evidence type="ECO:0000313" key="1">
    <source>
        <dbReference type="EMBL" id="UTV27908.1"/>
    </source>
</evidence>
<dbReference type="EMBL" id="CP101508">
    <property type="protein sequence ID" value="UTV27908.1"/>
    <property type="molecule type" value="Genomic_DNA"/>
</dbReference>
<reference evidence="1" key="1">
    <citation type="submission" date="2022-07" db="EMBL/GenBank/DDBJ databases">
        <title>Genome sequencing of Photobacterium atrarenae GJH2-4.</title>
        <authorList>
            <person name="Park S.-J."/>
        </authorList>
    </citation>
    <scope>NUCLEOTIDE SEQUENCE</scope>
    <source>
        <strain evidence="1">GJH2-4</strain>
    </source>
</reference>
<dbReference type="Proteomes" id="UP001057998">
    <property type="component" value="Chromosome 1"/>
</dbReference>
<organism evidence="1 2">
    <name type="scientific">Photobacterium atrarenae</name>
    <dbReference type="NCBI Taxonomy" id="865757"/>
    <lineage>
        <taxon>Bacteria</taxon>
        <taxon>Pseudomonadati</taxon>
        <taxon>Pseudomonadota</taxon>
        <taxon>Gammaproteobacteria</taxon>
        <taxon>Vibrionales</taxon>
        <taxon>Vibrionaceae</taxon>
        <taxon>Photobacterium</taxon>
    </lineage>
</organism>
<dbReference type="Pfam" id="PF04748">
    <property type="entry name" value="Polysacc_deac_2"/>
    <property type="match status" value="1"/>
</dbReference>
<dbReference type="SUPFAM" id="SSF88713">
    <property type="entry name" value="Glycoside hydrolase/deacetylase"/>
    <property type="match status" value="1"/>
</dbReference>
<dbReference type="InterPro" id="IPR011330">
    <property type="entry name" value="Glyco_hydro/deAcase_b/a-brl"/>
</dbReference>
<dbReference type="InterPro" id="IPR006837">
    <property type="entry name" value="Divergent_DAC"/>
</dbReference>
<gene>
    <name evidence="1" type="ORF">NNL38_00855</name>
</gene>
<name>A0ABY5GF72_9GAMM</name>
<dbReference type="RefSeq" id="WP_255389162.1">
    <property type="nucleotide sequence ID" value="NZ_CP101508.1"/>
</dbReference>
<protein>
    <submittedName>
        <fullName evidence="1">Divergent polysaccharide deacetylase family protein</fullName>
    </submittedName>
</protein>
<evidence type="ECO:0000313" key="2">
    <source>
        <dbReference type="Proteomes" id="UP001057998"/>
    </source>
</evidence>
<proteinExistence type="predicted"/>
<dbReference type="PANTHER" id="PTHR30105:SF2">
    <property type="entry name" value="DIVERGENT POLYSACCHARIDE DEACETYLASE SUPERFAMILY"/>
    <property type="match status" value="1"/>
</dbReference>
<dbReference type="CDD" id="cd10936">
    <property type="entry name" value="CE4_DAC2"/>
    <property type="match status" value="1"/>
</dbReference>
<dbReference type="PANTHER" id="PTHR30105">
    <property type="entry name" value="UNCHARACTERIZED YIBQ-RELATED"/>
    <property type="match status" value="1"/>
</dbReference>
<keyword evidence="2" id="KW-1185">Reference proteome</keyword>
<accession>A0ABY5GF72</accession>
<sequence>MQRIAIWVSLLWGLWLPGPLAAARLAIVIDDLGYQAMPAELARLPAEISISILPDTPYDLNTAYLARGQQRDILLHMPMEPAHDAPLEQTTLTLAMSRHRLQTTLRHALSRVPHAVAMNNHMGSALTQNARAMDWVMEVLRERGLYFLDSRTTAKSVALRRASLQGVGALRRHIFLDHQKTPAFVRRQLRQAIRRAQRDGYAIAIGHPYPETLSTLAEQLPTLAEQDVRLVRLSELYL</sequence>
<dbReference type="Gene3D" id="3.20.20.370">
    <property type="entry name" value="Glycoside hydrolase/deacetylase"/>
    <property type="match status" value="1"/>
</dbReference>